<evidence type="ECO:0008006" key="3">
    <source>
        <dbReference type="Google" id="ProtNLM"/>
    </source>
</evidence>
<name>A0A0L6CYJ2_9RHOB</name>
<evidence type="ECO:0000313" key="2">
    <source>
        <dbReference type="Proteomes" id="UP000037046"/>
    </source>
</evidence>
<dbReference type="AlphaFoldDB" id="A0A0L6CYJ2"/>
<protein>
    <recommendedName>
        <fullName evidence="3">Fission protein ELM1</fullName>
    </recommendedName>
</protein>
<evidence type="ECO:0000313" key="1">
    <source>
        <dbReference type="EMBL" id="KNX42839.1"/>
    </source>
</evidence>
<dbReference type="PANTHER" id="PTHR33986">
    <property type="entry name" value="OS02G0535700 PROTEIN"/>
    <property type="match status" value="1"/>
</dbReference>
<comment type="caution">
    <text evidence="1">The sequence shown here is derived from an EMBL/GenBank/DDBJ whole genome shotgun (WGS) entry which is preliminary data.</text>
</comment>
<dbReference type="Proteomes" id="UP000037046">
    <property type="component" value="Unassembled WGS sequence"/>
</dbReference>
<dbReference type="InterPro" id="IPR009367">
    <property type="entry name" value="Elm1-like"/>
</dbReference>
<gene>
    <name evidence="1" type="ORF">ROTO_04860</name>
</gene>
<accession>A0A0L6CYJ2</accession>
<organism evidence="1 2">
    <name type="scientific">Roseovarius tolerans</name>
    <dbReference type="NCBI Taxonomy" id="74031"/>
    <lineage>
        <taxon>Bacteria</taxon>
        <taxon>Pseudomonadati</taxon>
        <taxon>Pseudomonadota</taxon>
        <taxon>Alphaproteobacteria</taxon>
        <taxon>Rhodobacterales</taxon>
        <taxon>Roseobacteraceae</taxon>
        <taxon>Roseovarius</taxon>
    </lineage>
</organism>
<dbReference type="PATRIC" id="fig|74031.6.peg.499"/>
<dbReference type="Pfam" id="PF06258">
    <property type="entry name" value="Mito_fiss_Elm1"/>
    <property type="match status" value="1"/>
</dbReference>
<dbReference type="STRING" id="74031.SAMN04488077_1105"/>
<dbReference type="PANTHER" id="PTHR33986:SF15">
    <property type="entry name" value="MITOCHONDRIAL FISSION PROTEIN ELM1"/>
    <property type="match status" value="1"/>
</dbReference>
<reference evidence="2" key="1">
    <citation type="submission" date="2015-07" db="EMBL/GenBank/DDBJ databases">
        <title>Draft Genome Sequence of Roseovarius tolerans EL-164, a producer of N-Acylated Alanine Methyl Esters (NAMEs).</title>
        <authorList>
            <person name="Voget S."/>
            <person name="Bruns H."/>
            <person name="Wagner-Doebler I."/>
            <person name="Schulz S."/>
            <person name="Daniel R."/>
        </authorList>
    </citation>
    <scope>NUCLEOTIDE SEQUENCE [LARGE SCALE GENOMIC DNA]</scope>
    <source>
        <strain evidence="2">EL-164</strain>
    </source>
</reference>
<sequence length="383" mass="42998">MTPRETSPRIWRVLGDKKGDNSQVEVIAEALEQTRGWTSDLRHLEMLPEYVKGKPRVAPTLHHIDRARSDALEPPWPDLILTRGRRPSNVALWIKEQSGGSTRIVLLGKPAGWLSHYMSQFDLIITSSETLPPPFANVMQIDLPLMQIGADRLATGRAEWQGRLDALPRPLVVFLIGGPTSPYVYNSEAETRLRTRIAQVLARGGTPYLVGSRRTPPGFLDRLQAGFPDTLRVFDWARPEGENPYTGLLALGDRFIVTGDSISMQVEVARLGKPLEILPLPFGWLGRLDDARRRLAAWMFQPARDDHTFETARLAMARGLYHLRLMQQTRHFPRFHQILIDRGLASWASDAEADTAPDQPIPTASADDVTRILARIDPLLRGV</sequence>
<keyword evidence="2" id="KW-1185">Reference proteome</keyword>
<dbReference type="RefSeq" id="WP_050661437.1">
    <property type="nucleotide sequence ID" value="NZ_CP118494.1"/>
</dbReference>
<proteinExistence type="predicted"/>
<dbReference type="EMBL" id="LGVV01000004">
    <property type="protein sequence ID" value="KNX42839.1"/>
    <property type="molecule type" value="Genomic_DNA"/>
</dbReference>
<dbReference type="OrthoDB" id="272235at2"/>